<sequence length="227" mass="25919">MKCFKFKLKFKLRRRNKNKKEKQVTRDEYDGLEFLRWSATHCEISNGTNIKKELLELHSLQDGHDTPLDLEIIMDTQSDVSSICHNDEFAVVKTLTPLPVLERQVSNSNASDSLRYSSSDGSSQDLYENAQLRRLSNRLGILQMDDEGDLEDGGEFDFSLSACTTRGNSQGDRSVHRLNVPQYQHFDGELFSPKYQVFSYGKDEDDSDSDTSSILGLSLAEMLRILY</sequence>
<accession>A0AAD3CQ74</accession>
<keyword evidence="2" id="KW-1185">Reference proteome</keyword>
<protein>
    <submittedName>
        <fullName evidence="1">Uncharacterized protein</fullName>
    </submittedName>
</protein>
<gene>
    <name evidence="1" type="ORF">CTEN210_06285</name>
</gene>
<reference evidence="1 2" key="1">
    <citation type="journal article" date="2021" name="Sci. Rep.">
        <title>The genome of the diatom Chaetoceros tenuissimus carries an ancient integrated fragment of an extant virus.</title>
        <authorList>
            <person name="Hongo Y."/>
            <person name="Kimura K."/>
            <person name="Takaki Y."/>
            <person name="Yoshida Y."/>
            <person name="Baba S."/>
            <person name="Kobayashi G."/>
            <person name="Nagasaki K."/>
            <person name="Hano T."/>
            <person name="Tomaru Y."/>
        </authorList>
    </citation>
    <scope>NUCLEOTIDE SEQUENCE [LARGE SCALE GENOMIC DNA]</scope>
    <source>
        <strain evidence="1 2">NIES-3715</strain>
    </source>
</reference>
<comment type="caution">
    <text evidence="1">The sequence shown here is derived from an EMBL/GenBank/DDBJ whole genome shotgun (WGS) entry which is preliminary data.</text>
</comment>
<name>A0AAD3CQ74_9STRA</name>
<evidence type="ECO:0000313" key="1">
    <source>
        <dbReference type="EMBL" id="GFH49809.1"/>
    </source>
</evidence>
<evidence type="ECO:0000313" key="2">
    <source>
        <dbReference type="Proteomes" id="UP001054902"/>
    </source>
</evidence>
<dbReference type="AlphaFoldDB" id="A0AAD3CQ74"/>
<dbReference type="EMBL" id="BLLK01000038">
    <property type="protein sequence ID" value="GFH49809.1"/>
    <property type="molecule type" value="Genomic_DNA"/>
</dbReference>
<dbReference type="Proteomes" id="UP001054902">
    <property type="component" value="Unassembled WGS sequence"/>
</dbReference>
<proteinExistence type="predicted"/>
<organism evidence="1 2">
    <name type="scientific">Chaetoceros tenuissimus</name>
    <dbReference type="NCBI Taxonomy" id="426638"/>
    <lineage>
        <taxon>Eukaryota</taxon>
        <taxon>Sar</taxon>
        <taxon>Stramenopiles</taxon>
        <taxon>Ochrophyta</taxon>
        <taxon>Bacillariophyta</taxon>
        <taxon>Coscinodiscophyceae</taxon>
        <taxon>Chaetocerotophycidae</taxon>
        <taxon>Chaetocerotales</taxon>
        <taxon>Chaetocerotaceae</taxon>
        <taxon>Chaetoceros</taxon>
    </lineage>
</organism>